<dbReference type="Proteomes" id="UP000051952">
    <property type="component" value="Unassembled WGS sequence"/>
</dbReference>
<name>A0A0S4JQR4_BODSA</name>
<gene>
    <name evidence="1" type="ORF">BSAL_33660</name>
</gene>
<dbReference type="VEuPathDB" id="TriTrypDB:BSAL_33660"/>
<protein>
    <submittedName>
        <fullName evidence="1">Uncharacterized protein</fullName>
    </submittedName>
</protein>
<keyword evidence="2" id="KW-1185">Reference proteome</keyword>
<proteinExistence type="predicted"/>
<dbReference type="AlphaFoldDB" id="A0A0S4JQR4"/>
<organism evidence="1 2">
    <name type="scientific">Bodo saltans</name>
    <name type="common">Flagellated protozoan</name>
    <dbReference type="NCBI Taxonomy" id="75058"/>
    <lineage>
        <taxon>Eukaryota</taxon>
        <taxon>Discoba</taxon>
        <taxon>Euglenozoa</taxon>
        <taxon>Kinetoplastea</taxon>
        <taxon>Metakinetoplastina</taxon>
        <taxon>Eubodonida</taxon>
        <taxon>Bodonidae</taxon>
        <taxon>Bodo</taxon>
    </lineage>
</organism>
<dbReference type="EMBL" id="CYKH01001960">
    <property type="protein sequence ID" value="CUG91706.1"/>
    <property type="molecule type" value="Genomic_DNA"/>
</dbReference>
<evidence type="ECO:0000313" key="2">
    <source>
        <dbReference type="Proteomes" id="UP000051952"/>
    </source>
</evidence>
<reference evidence="2" key="1">
    <citation type="submission" date="2015-09" db="EMBL/GenBank/DDBJ databases">
        <authorList>
            <consortium name="Pathogen Informatics"/>
        </authorList>
    </citation>
    <scope>NUCLEOTIDE SEQUENCE [LARGE SCALE GENOMIC DNA]</scope>
    <source>
        <strain evidence="2">Lake Konstanz</strain>
    </source>
</reference>
<evidence type="ECO:0000313" key="1">
    <source>
        <dbReference type="EMBL" id="CUG91706.1"/>
    </source>
</evidence>
<accession>A0A0S4JQR4</accession>
<sequence length="376" mass="41472">MFMLDAICSAQQSALEAKIPTFAVVTSLQVEGMHARVTIDSQRPLHSIPLYPCSVADIDDIVDKVVDFEVANGKGCPMCAADDRAALLWAAHGTGGHFRSLEKLHRSYRNNPSSVTQAQVIRTSRSAANILHVMAKRLLDPSLTMKETDLIGDAFSKRDESMTLYNAAMSNVDGVFYQSVNAEHGLVSPRVMPCGLSVRAPFRDADVAQSVVKFWGKMNELLTTVKATKGWEMGVPLLEVMAWTLMYEVNGMMPVAFSEVWRDAYVQPWAGREGKLYYRPVGTNCVSVYKLGATERTHAADDEALRAACKSMEPTLGWAETTNYRTIEGVHTLLEEESPPGTRSLIIQMQGHKDVTGQQLVDWANAAHIRATLCTF</sequence>